<reference evidence="2" key="1">
    <citation type="submission" date="2020-04" db="EMBL/GenBank/DDBJ databases">
        <authorList>
            <person name="Chiriac C."/>
            <person name="Salcher M."/>
            <person name="Ghai R."/>
            <person name="Kavagutti S V."/>
        </authorList>
    </citation>
    <scope>NUCLEOTIDE SEQUENCE</scope>
</reference>
<evidence type="ECO:0000313" key="4">
    <source>
        <dbReference type="EMBL" id="CAB4188075.1"/>
    </source>
</evidence>
<evidence type="ECO:0000313" key="2">
    <source>
        <dbReference type="EMBL" id="CAB4147903.1"/>
    </source>
</evidence>
<dbReference type="Pfam" id="PF16510">
    <property type="entry name" value="P22_portal"/>
    <property type="match status" value="1"/>
</dbReference>
<feature type="region of interest" description="Disordered" evidence="1">
    <location>
        <begin position="646"/>
        <end position="710"/>
    </location>
</feature>
<gene>
    <name evidence="3" type="ORF">UFOVP1020_46</name>
    <name evidence="4" type="ORF">UFOVP1170_41</name>
    <name evidence="5" type="ORF">UFOVP1621_4</name>
    <name evidence="2" type="ORF">UFOVP512_51</name>
</gene>
<evidence type="ECO:0000313" key="3">
    <source>
        <dbReference type="EMBL" id="CAB4178705.1"/>
    </source>
</evidence>
<protein>
    <submittedName>
        <fullName evidence="2">Phage P22-like portal protein</fullName>
    </submittedName>
</protein>
<evidence type="ECO:0000256" key="1">
    <source>
        <dbReference type="SAM" id="MobiDB-lite"/>
    </source>
</evidence>
<feature type="compositionally biased region" description="Low complexity" evidence="1">
    <location>
        <begin position="676"/>
        <end position="685"/>
    </location>
</feature>
<evidence type="ECO:0000313" key="5">
    <source>
        <dbReference type="EMBL" id="CAB4220257.1"/>
    </source>
</evidence>
<organism evidence="2">
    <name type="scientific">uncultured Caudovirales phage</name>
    <dbReference type="NCBI Taxonomy" id="2100421"/>
    <lineage>
        <taxon>Viruses</taxon>
        <taxon>Duplodnaviria</taxon>
        <taxon>Heunggongvirae</taxon>
        <taxon>Uroviricota</taxon>
        <taxon>Caudoviricetes</taxon>
        <taxon>Peduoviridae</taxon>
        <taxon>Maltschvirus</taxon>
        <taxon>Maltschvirus maltsch</taxon>
    </lineage>
</organism>
<proteinExistence type="predicted"/>
<dbReference type="EMBL" id="LR797115">
    <property type="protein sequence ID" value="CAB4188075.1"/>
    <property type="molecule type" value="Genomic_DNA"/>
</dbReference>
<accession>A0A6J5MRY5</accession>
<sequence length="710" mass="77008">MDGIVMAETTRGGVPSGIPQDKTDLHTMALRHANEAWMQEYDNVITGRDCQRFYIGGEAQWDMTALQRRKDSNRPALTMNRIPGFVRQLTGEVRKNPPSIKVLPAKDGATIEAAEIFNGLIRNIEQQSVARSAYTKAAENAAIAGIGGWYVVTQYSSDDAFDQDIRIKRSADPFQLLVDPMAQEPDKSDMRYGFIFERLAKESYEAKYPNFPADSIPANVANTGGLSWRTTDTVVIAQYWYRTPVKKRLQLLEDQTVRYADDPVPESVKLAAVAQERDVEIQQVRSCVVNGNAIISDPVDWAGRYIPICIVPGEEITLDGMTTRKGMVHDARDPQRVYNYTRTAAVEAVAMQPKSPFILTADQASGYENQWENAGTDNLAALFYKGDPKANGAPQRSQPPLASQGLDVQSQLAVQDLEGVTGIYKAGLGAPSNETSGRAIMARQQEGDTGTYQYIDNLSIAIQYCGKILVDLIPKIYDATRVVRTLGEDGSAKMVTINEPQMDHTGRDIVLNDMSAGEYDVTVTVGPSFSTQRAEATSFMTELLRGFPQLAGVAGDIIIKNMDVPGASEIAARMRKSMGLDENGEPIQQEQKPDPVEAAKAMQAGAATDKLIAETETIQLQNVQLGAQLTAVAQALPQILQFMQQATQAQGQGGQPGQPPAPPMGGMGQEPPPGQMPSGMQGLPPTVEMGGDMPDDLPPTVEIGGAEVPA</sequence>
<dbReference type="EMBL" id="LR796488">
    <property type="protein sequence ID" value="CAB4147903.1"/>
    <property type="molecule type" value="Genomic_DNA"/>
</dbReference>
<dbReference type="InterPro" id="IPR032427">
    <property type="entry name" value="P22_portal"/>
</dbReference>
<name>A0A6J5MRY5_9CAUD</name>
<dbReference type="EMBL" id="LR797500">
    <property type="protein sequence ID" value="CAB4220257.1"/>
    <property type="molecule type" value="Genomic_DNA"/>
</dbReference>
<dbReference type="EMBL" id="LR796970">
    <property type="protein sequence ID" value="CAB4178705.1"/>
    <property type="molecule type" value="Genomic_DNA"/>
</dbReference>